<comment type="caution">
    <text evidence="1">The sequence shown here is derived from an EMBL/GenBank/DDBJ whole genome shotgun (WGS) entry which is preliminary data.</text>
</comment>
<gene>
    <name evidence="1" type="ORF">C444_07605</name>
</gene>
<name>M0LFR0_HALJT</name>
<keyword evidence="2" id="KW-1185">Reference proteome</keyword>
<evidence type="ECO:0000313" key="2">
    <source>
        <dbReference type="Proteomes" id="UP000011524"/>
    </source>
</evidence>
<dbReference type="eggNOG" id="arCOG09009">
    <property type="taxonomic scope" value="Archaea"/>
</dbReference>
<accession>M0LFR0</accession>
<protein>
    <submittedName>
        <fullName evidence="1">Uncharacterized protein</fullName>
    </submittedName>
</protein>
<evidence type="ECO:0000313" key="1">
    <source>
        <dbReference type="EMBL" id="EMA31923.1"/>
    </source>
</evidence>
<dbReference type="Proteomes" id="UP000011524">
    <property type="component" value="Unassembled WGS sequence"/>
</dbReference>
<organism evidence="1 2">
    <name type="scientific">Haloarcula japonica (strain ATCC 49778 / DSM 6131 / JCM 7785 / NBRC 101032 / NCIMB 13157 / TR-1)</name>
    <dbReference type="NCBI Taxonomy" id="1227453"/>
    <lineage>
        <taxon>Archaea</taxon>
        <taxon>Methanobacteriati</taxon>
        <taxon>Methanobacteriota</taxon>
        <taxon>Stenosarchaea group</taxon>
        <taxon>Halobacteria</taxon>
        <taxon>Halobacteriales</taxon>
        <taxon>Haloarculaceae</taxon>
        <taxon>Haloarcula</taxon>
    </lineage>
</organism>
<dbReference type="RefSeq" id="WP_004591996.1">
    <property type="nucleotide sequence ID" value="NZ_AOLY01000011.1"/>
</dbReference>
<sequence length="43" mass="5132">MPTIKVNDWTKEQLEDIKEEEDHSSFDSVIKSLLKERERSPEN</sequence>
<proteinExistence type="predicted"/>
<dbReference type="AlphaFoldDB" id="M0LFR0"/>
<dbReference type="STRING" id="1227453.C444_07605"/>
<dbReference type="PATRIC" id="fig|1227453.3.peg.1514"/>
<dbReference type="EMBL" id="AOLY01000011">
    <property type="protein sequence ID" value="EMA31923.1"/>
    <property type="molecule type" value="Genomic_DNA"/>
</dbReference>
<reference evidence="1 2" key="1">
    <citation type="journal article" date="2014" name="PLoS Genet.">
        <title>Phylogenetically driven sequencing of extremely halophilic archaea reveals strategies for static and dynamic osmo-response.</title>
        <authorList>
            <person name="Becker E.A."/>
            <person name="Seitzer P.M."/>
            <person name="Tritt A."/>
            <person name="Larsen D."/>
            <person name="Krusor M."/>
            <person name="Yao A.I."/>
            <person name="Wu D."/>
            <person name="Madern D."/>
            <person name="Eisen J.A."/>
            <person name="Darling A.E."/>
            <person name="Facciotti M.T."/>
        </authorList>
    </citation>
    <scope>NUCLEOTIDE SEQUENCE [LARGE SCALE GENOMIC DNA]</scope>
    <source>
        <strain evidence="2">ATCC 49778 / DSM 6131 / JCM 7785 / NBRC 101032 / NCIMB 13157 / TR-1</strain>
    </source>
</reference>